<dbReference type="NCBIfam" id="TIGR01643">
    <property type="entry name" value="YD_repeat_2x"/>
    <property type="match status" value="1"/>
</dbReference>
<dbReference type="Pfam" id="PF18807">
    <property type="entry name" value="TTc_toxin_rep"/>
    <property type="match status" value="1"/>
</dbReference>
<dbReference type="PANTHER" id="PTHR32305:SF15">
    <property type="entry name" value="PROTEIN RHSA-RELATED"/>
    <property type="match status" value="1"/>
</dbReference>
<keyword evidence="1" id="KW-0614">Plasmid</keyword>
<dbReference type="Proteomes" id="UP000230008">
    <property type="component" value="Plasmid pHDA2C.1"/>
</dbReference>
<dbReference type="RefSeq" id="WP_100103755.1">
    <property type="nucleotide sequence ID" value="NZ_CAWNMT010000002.1"/>
</dbReference>
<protein>
    <recommendedName>
        <fullName evidence="3">Insecticidal toxin complex protein TccC</fullName>
    </recommendedName>
</protein>
<dbReference type="AlphaFoldDB" id="A0A2D3TAF6"/>
<name>A0A2D3TAF6_9ENTR</name>
<evidence type="ECO:0000313" key="2">
    <source>
        <dbReference type="Proteomes" id="UP000230008"/>
    </source>
</evidence>
<proteinExistence type="predicted"/>
<dbReference type="EMBL" id="CP017607">
    <property type="protein sequence ID" value="ATW30779.1"/>
    <property type="molecule type" value="Genomic_DNA"/>
</dbReference>
<evidence type="ECO:0008006" key="3">
    <source>
        <dbReference type="Google" id="ProtNLM"/>
    </source>
</evidence>
<gene>
    <name evidence="1" type="ORF">BJP41_09850</name>
</gene>
<dbReference type="NCBIfam" id="TIGR03696">
    <property type="entry name" value="Rhs_assc_core"/>
    <property type="match status" value="1"/>
</dbReference>
<accession>A0A2D3TAF6</accession>
<dbReference type="InterPro" id="IPR006530">
    <property type="entry name" value="YD"/>
</dbReference>
<dbReference type="Gene3D" id="2.180.10.10">
    <property type="entry name" value="RHS repeat-associated core"/>
    <property type="match status" value="1"/>
</dbReference>
<reference evidence="2" key="2">
    <citation type="submission" date="2017-11" db="EMBL/GenBank/DDBJ databases">
        <title>PacBio sequencing of new strain of the secondary endosymbiont Candidatus Hamiltonella defensa.</title>
        <authorList>
            <person name="Strand M.R."/>
            <person name="Oliver K."/>
        </authorList>
    </citation>
    <scope>NUCLEOTIDE SEQUENCE [LARGE SCALE GENOMIC DNA]</scope>
    <source>
        <strain evidence="2">A2C</strain>
        <plasmid evidence="2">phda2c.1</plasmid>
    </source>
</reference>
<dbReference type="InterPro" id="IPR050708">
    <property type="entry name" value="T6SS_VgrG/RHS"/>
</dbReference>
<dbReference type="PANTHER" id="PTHR32305">
    <property type="match status" value="1"/>
</dbReference>
<dbReference type="InterPro" id="IPR022385">
    <property type="entry name" value="Rhs_assc_core"/>
</dbReference>
<dbReference type="InterPro" id="IPR041508">
    <property type="entry name" value="TcC-like_repeat"/>
</dbReference>
<sequence length="987" mass="110733">MSSNIHAHTPEVTVLDNRGLTVRTIGYHRHPETPDVTEERITRHQFDARGHLVTSIDPRLFARQQHDKTVKPNVSYLTNLTGDVIRTESPDAGITVSLSDIARRPHWSKNAVGALQTWQYEADTLPGRLLSVTEQPQGESARITERVVYAGHNENEKAHNLAGQAVRHYDTAGLTQTDSLALTGTPLAVTRQLLPEGTPADWQGTQESAWQTSLSADIFTTHSTADATGATLTHTDAKGHQQRLTYDVSGLLTESGLTLKGQPEQIILKSLTWSAAGQKLREAHGNGVVTTYRYEPETQRLTAIKTERPTGHAAGVKVLQDLRYTYDPVGNVLRILDEAEPTRFWRNQKVVPENTYTYDSLYQLVKATGREKADIKNQGISPTAVSIPLATDNTAYTAWTRRYTYDTGNNLTRIRHHAPASGNTYTTEITVSHRSNRAVLSKLTTNPTKVDSLFDAGGHQMQLQPGQSLTWTARGELLNVMPVVRDEQAADAETYRYDATRQRVIKTTVQQTGNSRQTQRVVYLPNLELRTTQRGETLKEVLQVITVGEAGRAQVRVLHWEAGKPDGINNNQLRYSYDNLIGSSTLELDGMGEIISQEEYYPYGGTAVWTARNQTEADYKTRRYSGKERDATGLYYYGYRYYQPWVGRWLSADPANTVDGLNLYRMVRNNPINLYDKDGLIPNRDSKLLTYNVTLRHLKPEIIPPASVDQSFETIPEVIRLRNALTPQAFKKTPLLGGIINKNDATLSDENKRIVNNKKGGGQLPLAAIKVSASTPDRYYHALQIVKDKEHSAEFAYWVPESGYVDIPILPKKGEPKLVFTDGFSGCSLVADKLNDSTIRVYHVKGDQEDTQYNDDNIHHGDGMINVMDYFDYGVSIDRINFTQKQNITGTAFIKFNDSKNIWDIHFQSLLDPPRILIPPSTKKHTLQTTFPSSSQVTQVGVKSLSIDPISVSEETFSPNEVKNRLAINLAPWRKAREEAMNRVWRL</sequence>
<reference evidence="2" key="1">
    <citation type="submission" date="2016-10" db="EMBL/GenBank/DDBJ databases">
        <authorList>
            <person name="Chevignon G."/>
        </authorList>
    </citation>
    <scope>NUCLEOTIDE SEQUENCE [LARGE SCALE GENOMIC DNA]</scope>
    <source>
        <strain evidence="2">A2C</strain>
        <plasmid evidence="2">phda2c.1</plasmid>
    </source>
</reference>
<geneLocation type="plasmid" evidence="2">
    <name>phda2c.1</name>
</geneLocation>
<organism evidence="1 2">
    <name type="scientific">Candidatus Williamhamiltonella defendens</name>
    <dbReference type="NCBI Taxonomy" id="138072"/>
    <lineage>
        <taxon>Bacteria</taxon>
        <taxon>Pseudomonadati</taxon>
        <taxon>Pseudomonadota</taxon>
        <taxon>Gammaproteobacteria</taxon>
        <taxon>Enterobacterales</taxon>
        <taxon>Enterobacteriaceae</taxon>
        <taxon>aphid secondary symbionts</taxon>
        <taxon>Candidatus Williamhamiltonella</taxon>
    </lineage>
</organism>
<evidence type="ECO:0000313" key="1">
    <source>
        <dbReference type="EMBL" id="ATW30779.1"/>
    </source>
</evidence>